<evidence type="ECO:0000313" key="7">
    <source>
        <dbReference type="Proteomes" id="UP000198943"/>
    </source>
</evidence>
<dbReference type="GO" id="GO:0035999">
    <property type="term" value="P:tetrahydrofolate interconversion"/>
    <property type="evidence" value="ECO:0007669"/>
    <property type="project" value="TreeGrafter"/>
</dbReference>
<comment type="cofactor">
    <cofactor evidence="5">
        <name>Mg(2+)</name>
        <dbReference type="ChEBI" id="CHEBI:18420"/>
    </cofactor>
</comment>
<dbReference type="Gene3D" id="3.40.50.10420">
    <property type="entry name" value="NagB/RpiA/CoA transferase-like"/>
    <property type="match status" value="1"/>
</dbReference>
<dbReference type="RefSeq" id="WP_093730782.1">
    <property type="nucleotide sequence ID" value="NZ_FMYW01000011.1"/>
</dbReference>
<dbReference type="InterPro" id="IPR002698">
    <property type="entry name" value="FTHF_cligase"/>
</dbReference>
<dbReference type="NCBIfam" id="TIGR02727">
    <property type="entry name" value="MTHFS_bact"/>
    <property type="match status" value="1"/>
</dbReference>
<evidence type="ECO:0000256" key="4">
    <source>
        <dbReference type="PIRSR" id="PIRSR006806-1"/>
    </source>
</evidence>
<feature type="binding site" evidence="4">
    <location>
        <position position="61"/>
    </location>
    <ligand>
        <name>substrate</name>
    </ligand>
</feature>
<sequence length="194" mass="21699">METHLLTEEKRRVRRELKESSAGFSERYVAEASRAVCERVLQSREFQEAAVVFGYLSFRKEISVDAVLEAALRLGKIVAVPWIISRTEMKAARLVSLENLPLDRYGIRTAPEPVEPISPEALELMLVPGAGFSETGGRMGRGAGFYDRFLEETKGFSLGVTCDKLLWETIPMETHDQTMDALVTETKWILCAGA</sequence>
<proteinExistence type="inferred from homology"/>
<comment type="catalytic activity">
    <reaction evidence="5">
        <text>(6S)-5-formyl-5,6,7,8-tetrahydrofolate + ATP = (6R)-5,10-methenyltetrahydrofolate + ADP + phosphate</text>
        <dbReference type="Rhea" id="RHEA:10488"/>
        <dbReference type="ChEBI" id="CHEBI:30616"/>
        <dbReference type="ChEBI" id="CHEBI:43474"/>
        <dbReference type="ChEBI" id="CHEBI:57455"/>
        <dbReference type="ChEBI" id="CHEBI:57457"/>
        <dbReference type="ChEBI" id="CHEBI:456216"/>
        <dbReference type="EC" id="6.3.3.2"/>
    </reaction>
</comment>
<dbReference type="InterPro" id="IPR037171">
    <property type="entry name" value="NagB/RpiA_transferase-like"/>
</dbReference>
<dbReference type="PANTHER" id="PTHR23407">
    <property type="entry name" value="ATPASE INHIBITOR/5-FORMYLTETRAHYDROFOLATE CYCLO-LIGASE"/>
    <property type="match status" value="1"/>
</dbReference>
<protein>
    <recommendedName>
        <fullName evidence="5">5-formyltetrahydrofolate cyclo-ligase</fullName>
        <ecNumber evidence="5">6.3.3.2</ecNumber>
    </recommendedName>
</protein>
<comment type="similarity">
    <text evidence="1 5">Belongs to the 5-formyltetrahydrofolate cyclo-ligase family.</text>
</comment>
<keyword evidence="7" id="KW-1185">Reference proteome</keyword>
<evidence type="ECO:0000313" key="6">
    <source>
        <dbReference type="EMBL" id="SDC61145.1"/>
    </source>
</evidence>
<name>A0A1G6N1Z3_9FIRM</name>
<dbReference type="Proteomes" id="UP000198943">
    <property type="component" value="Unassembled WGS sequence"/>
</dbReference>
<dbReference type="Pfam" id="PF01812">
    <property type="entry name" value="5-FTHF_cyc-lig"/>
    <property type="match status" value="1"/>
</dbReference>
<organism evidence="6 7">
    <name type="scientific">Succiniclasticum ruminis</name>
    <dbReference type="NCBI Taxonomy" id="40841"/>
    <lineage>
        <taxon>Bacteria</taxon>
        <taxon>Bacillati</taxon>
        <taxon>Bacillota</taxon>
        <taxon>Negativicutes</taxon>
        <taxon>Acidaminococcales</taxon>
        <taxon>Acidaminococcaceae</taxon>
        <taxon>Succiniclasticum</taxon>
    </lineage>
</organism>
<dbReference type="AlphaFoldDB" id="A0A1G6N1Z3"/>
<keyword evidence="6" id="KW-0436">Ligase</keyword>
<dbReference type="GO" id="GO:0005524">
    <property type="term" value="F:ATP binding"/>
    <property type="evidence" value="ECO:0007669"/>
    <property type="project" value="UniProtKB-KW"/>
</dbReference>
<dbReference type="PANTHER" id="PTHR23407:SF1">
    <property type="entry name" value="5-FORMYLTETRAHYDROFOLATE CYCLO-LIGASE"/>
    <property type="match status" value="1"/>
</dbReference>
<dbReference type="GO" id="GO:0046872">
    <property type="term" value="F:metal ion binding"/>
    <property type="evidence" value="ECO:0007669"/>
    <property type="project" value="UniProtKB-KW"/>
</dbReference>
<evidence type="ECO:0000256" key="1">
    <source>
        <dbReference type="ARBA" id="ARBA00010638"/>
    </source>
</evidence>
<accession>A0A1G6N1Z3</accession>
<feature type="binding site" evidence="4">
    <location>
        <begin position="138"/>
        <end position="146"/>
    </location>
    <ligand>
        <name>ATP</name>
        <dbReference type="ChEBI" id="CHEBI:30616"/>
    </ligand>
</feature>
<keyword evidence="5" id="KW-0460">Magnesium</keyword>
<dbReference type="EMBL" id="FMYW01000011">
    <property type="protein sequence ID" value="SDC61145.1"/>
    <property type="molecule type" value="Genomic_DNA"/>
</dbReference>
<dbReference type="OrthoDB" id="9801938at2"/>
<dbReference type="GO" id="GO:0009396">
    <property type="term" value="P:folic acid-containing compound biosynthetic process"/>
    <property type="evidence" value="ECO:0007669"/>
    <property type="project" value="TreeGrafter"/>
</dbReference>
<keyword evidence="3 4" id="KW-0067">ATP-binding</keyword>
<keyword evidence="5" id="KW-0479">Metal-binding</keyword>
<dbReference type="EC" id="6.3.3.2" evidence="5"/>
<feature type="binding site" evidence="4">
    <location>
        <position position="56"/>
    </location>
    <ligand>
        <name>substrate</name>
    </ligand>
</feature>
<evidence type="ECO:0000256" key="2">
    <source>
        <dbReference type="ARBA" id="ARBA00022741"/>
    </source>
</evidence>
<dbReference type="SUPFAM" id="SSF100950">
    <property type="entry name" value="NagB/RpiA/CoA transferase-like"/>
    <property type="match status" value="1"/>
</dbReference>
<reference evidence="7" key="1">
    <citation type="submission" date="2016-10" db="EMBL/GenBank/DDBJ databases">
        <authorList>
            <person name="Varghese N."/>
            <person name="Submissions S."/>
        </authorList>
    </citation>
    <scope>NUCLEOTIDE SEQUENCE [LARGE SCALE GENOMIC DNA]</scope>
    <source>
        <strain evidence="7">DSM 11005</strain>
    </source>
</reference>
<evidence type="ECO:0000256" key="5">
    <source>
        <dbReference type="RuleBase" id="RU361279"/>
    </source>
</evidence>
<dbReference type="GO" id="GO:0030272">
    <property type="term" value="F:5-formyltetrahydrofolate cyclo-ligase activity"/>
    <property type="evidence" value="ECO:0007669"/>
    <property type="project" value="UniProtKB-EC"/>
</dbReference>
<keyword evidence="2 4" id="KW-0547">Nucleotide-binding</keyword>
<dbReference type="InterPro" id="IPR024185">
    <property type="entry name" value="FTHF_cligase-like_sf"/>
</dbReference>
<evidence type="ECO:0000256" key="3">
    <source>
        <dbReference type="ARBA" id="ARBA00022840"/>
    </source>
</evidence>
<dbReference type="PIRSF" id="PIRSF006806">
    <property type="entry name" value="FTHF_cligase"/>
    <property type="match status" value="1"/>
</dbReference>
<gene>
    <name evidence="6" type="ORF">SAMN04487864_11162</name>
</gene>
<feature type="binding site" evidence="4">
    <location>
        <begin position="10"/>
        <end position="14"/>
    </location>
    <ligand>
        <name>ATP</name>
        <dbReference type="ChEBI" id="CHEBI:30616"/>
    </ligand>
</feature>